<protein>
    <recommendedName>
        <fullName evidence="2">EamA domain-containing protein</fullName>
    </recommendedName>
</protein>
<dbReference type="Pfam" id="PF00892">
    <property type="entry name" value="EamA"/>
    <property type="match status" value="1"/>
</dbReference>
<organism evidence="3">
    <name type="scientific">marine metagenome</name>
    <dbReference type="NCBI Taxonomy" id="408172"/>
    <lineage>
        <taxon>unclassified sequences</taxon>
        <taxon>metagenomes</taxon>
        <taxon>ecological metagenomes</taxon>
    </lineage>
</organism>
<name>A0A381ZHM4_9ZZZZ</name>
<dbReference type="InterPro" id="IPR037185">
    <property type="entry name" value="EmrE-like"/>
</dbReference>
<feature type="non-terminal residue" evidence="3">
    <location>
        <position position="174"/>
    </location>
</feature>
<accession>A0A381ZHM4</accession>
<feature type="transmembrane region" description="Helical" evidence="1">
    <location>
        <begin position="94"/>
        <end position="115"/>
    </location>
</feature>
<dbReference type="SUPFAM" id="SSF103481">
    <property type="entry name" value="Multidrug resistance efflux transporter EmrE"/>
    <property type="match status" value="1"/>
</dbReference>
<feature type="transmembrane region" description="Helical" evidence="1">
    <location>
        <begin position="151"/>
        <end position="171"/>
    </location>
</feature>
<reference evidence="3" key="1">
    <citation type="submission" date="2018-05" db="EMBL/GenBank/DDBJ databases">
        <authorList>
            <person name="Lanie J.A."/>
            <person name="Ng W.-L."/>
            <person name="Kazmierczak K.M."/>
            <person name="Andrzejewski T.M."/>
            <person name="Davidsen T.M."/>
            <person name="Wayne K.J."/>
            <person name="Tettelin H."/>
            <person name="Glass J.I."/>
            <person name="Rusch D."/>
            <person name="Podicherti R."/>
            <person name="Tsui H.-C.T."/>
            <person name="Winkler M.E."/>
        </authorList>
    </citation>
    <scope>NUCLEOTIDE SEQUENCE</scope>
</reference>
<feature type="transmembrane region" description="Helical" evidence="1">
    <location>
        <begin position="64"/>
        <end position="85"/>
    </location>
</feature>
<dbReference type="EMBL" id="UINC01021225">
    <property type="protein sequence ID" value="SVA88322.1"/>
    <property type="molecule type" value="Genomic_DNA"/>
</dbReference>
<keyword evidence="1" id="KW-0472">Membrane</keyword>
<evidence type="ECO:0000256" key="1">
    <source>
        <dbReference type="SAM" id="Phobius"/>
    </source>
</evidence>
<dbReference type="GO" id="GO:0016020">
    <property type="term" value="C:membrane"/>
    <property type="evidence" value="ECO:0007669"/>
    <property type="project" value="InterPro"/>
</dbReference>
<evidence type="ECO:0000313" key="3">
    <source>
        <dbReference type="EMBL" id="SVA88322.1"/>
    </source>
</evidence>
<dbReference type="PANTHER" id="PTHR22911">
    <property type="entry name" value="ACYL-MALONYL CONDENSING ENZYME-RELATED"/>
    <property type="match status" value="1"/>
</dbReference>
<feature type="transmembrane region" description="Helical" evidence="1">
    <location>
        <begin position="6"/>
        <end position="26"/>
    </location>
</feature>
<evidence type="ECO:0000259" key="2">
    <source>
        <dbReference type="Pfam" id="PF00892"/>
    </source>
</evidence>
<feature type="transmembrane region" description="Helical" evidence="1">
    <location>
        <begin position="38"/>
        <end position="58"/>
    </location>
</feature>
<gene>
    <name evidence="3" type="ORF">METZ01_LOCUS141176</name>
</gene>
<keyword evidence="1" id="KW-1133">Transmembrane helix</keyword>
<keyword evidence="1" id="KW-0812">Transmembrane</keyword>
<dbReference type="InterPro" id="IPR000620">
    <property type="entry name" value="EamA_dom"/>
</dbReference>
<dbReference type="AlphaFoldDB" id="A0A381ZHM4"/>
<feature type="transmembrane region" description="Helical" evidence="1">
    <location>
        <begin position="121"/>
        <end position="139"/>
    </location>
</feature>
<proteinExistence type="predicted"/>
<feature type="domain" description="EamA" evidence="2">
    <location>
        <begin position="3"/>
        <end position="108"/>
    </location>
</feature>
<dbReference type="PANTHER" id="PTHR22911:SF76">
    <property type="entry name" value="EAMA DOMAIN-CONTAINING PROTEIN"/>
    <property type="match status" value="1"/>
</dbReference>
<sequence>MPTVPAVVIAFWRMALASAVLWIYSLIKPQGRFPREHLLTVTMAGLFLGCHFACFFSAVKLTSIANATILGTVAPVFTVLIEAVFLKRKLFKQVLFGIFFALTGALVIQGGGFSILENNAFGNALALLGSFFIALVFILAEKIRGNTSTVIYCRTLYFSASCALFLLSSVLGNA</sequence>